<dbReference type="SUPFAM" id="SSF48452">
    <property type="entry name" value="TPR-like"/>
    <property type="match status" value="1"/>
</dbReference>
<accession>A0A7S3QN93</accession>
<dbReference type="EMBL" id="HBIP01006014">
    <property type="protein sequence ID" value="CAE0487989.1"/>
    <property type="molecule type" value="Transcribed_RNA"/>
</dbReference>
<evidence type="ECO:0000256" key="1">
    <source>
        <dbReference type="SAM" id="MobiDB-lite"/>
    </source>
</evidence>
<gene>
    <name evidence="2" type="ORF">DTER00134_LOCUS3052</name>
</gene>
<protein>
    <submittedName>
        <fullName evidence="2">Uncharacterized protein</fullName>
    </submittedName>
</protein>
<organism evidence="2">
    <name type="scientific">Dunaliella tertiolecta</name>
    <name type="common">Green alga</name>
    <dbReference type="NCBI Taxonomy" id="3047"/>
    <lineage>
        <taxon>Eukaryota</taxon>
        <taxon>Viridiplantae</taxon>
        <taxon>Chlorophyta</taxon>
        <taxon>core chlorophytes</taxon>
        <taxon>Chlorophyceae</taxon>
        <taxon>CS clade</taxon>
        <taxon>Chlamydomonadales</taxon>
        <taxon>Dunaliellaceae</taxon>
        <taxon>Dunaliella</taxon>
    </lineage>
</organism>
<dbReference type="AlphaFoldDB" id="A0A7S3QN93"/>
<dbReference type="InterPro" id="IPR011990">
    <property type="entry name" value="TPR-like_helical_dom_sf"/>
</dbReference>
<sequence length="214" mass="23384">MLLSHSLPFGKLVNSKRSACQSKAPASALLRGSSLKSSSFQSQQPLRLQHQVRHLRNIVAKAEEGASQGADPLAKGNYDEPETAQEANDLGLRFTNAGRWTEALAFFEKAINLPGTGTKRFRDKPRPASDREKMTSLYNIACCHSKLGDARSGLVALAGCLEAGYADYGQIRTDPDLESLRKDKRFEGLLKRYEPQSQGLLGGFNLNSLFGGDK</sequence>
<reference evidence="2" key="1">
    <citation type="submission" date="2021-01" db="EMBL/GenBank/DDBJ databases">
        <authorList>
            <person name="Corre E."/>
            <person name="Pelletier E."/>
            <person name="Niang G."/>
            <person name="Scheremetjew M."/>
            <person name="Finn R."/>
            <person name="Kale V."/>
            <person name="Holt S."/>
            <person name="Cochrane G."/>
            <person name="Meng A."/>
            <person name="Brown T."/>
            <person name="Cohen L."/>
        </authorList>
    </citation>
    <scope>NUCLEOTIDE SEQUENCE</scope>
    <source>
        <strain evidence="2">CCMP1320</strain>
    </source>
</reference>
<dbReference type="Gene3D" id="1.25.40.10">
    <property type="entry name" value="Tetratricopeptide repeat domain"/>
    <property type="match status" value="1"/>
</dbReference>
<proteinExistence type="predicted"/>
<name>A0A7S3QN93_DUNTE</name>
<feature type="region of interest" description="Disordered" evidence="1">
    <location>
        <begin position="63"/>
        <end position="82"/>
    </location>
</feature>
<evidence type="ECO:0000313" key="2">
    <source>
        <dbReference type="EMBL" id="CAE0487989.1"/>
    </source>
</evidence>
<dbReference type="NCBIfam" id="NF047558">
    <property type="entry name" value="TPR_END_plus"/>
    <property type="match status" value="1"/>
</dbReference>